<dbReference type="PROSITE" id="PS50234">
    <property type="entry name" value="VWFA"/>
    <property type="match status" value="1"/>
</dbReference>
<dbReference type="RefSeq" id="WP_039139368.1">
    <property type="nucleotide sequence ID" value="NZ_JSVC01000010.1"/>
</dbReference>
<dbReference type="OrthoDB" id="6206554at2"/>
<name>A0A0C1L584_9BACT</name>
<evidence type="ECO:0000256" key="3">
    <source>
        <dbReference type="ARBA" id="ARBA00022989"/>
    </source>
</evidence>
<dbReference type="PANTHER" id="PTHR22550">
    <property type="entry name" value="SPORE GERMINATION PROTEIN"/>
    <property type="match status" value="1"/>
</dbReference>
<keyword evidence="3 5" id="KW-1133">Transmembrane helix</keyword>
<evidence type="ECO:0000256" key="4">
    <source>
        <dbReference type="ARBA" id="ARBA00023136"/>
    </source>
</evidence>
<proteinExistence type="predicted"/>
<evidence type="ECO:0000256" key="5">
    <source>
        <dbReference type="SAM" id="Phobius"/>
    </source>
</evidence>
<evidence type="ECO:0000256" key="2">
    <source>
        <dbReference type="ARBA" id="ARBA00022692"/>
    </source>
</evidence>
<dbReference type="SUPFAM" id="SSF53300">
    <property type="entry name" value="vWA-like"/>
    <property type="match status" value="1"/>
</dbReference>
<dbReference type="Proteomes" id="UP000031408">
    <property type="component" value="Unassembled WGS sequence"/>
</dbReference>
<dbReference type="AlphaFoldDB" id="A0A0C1L584"/>
<dbReference type="PANTHER" id="PTHR22550:SF5">
    <property type="entry name" value="LEUCINE ZIPPER PROTEIN 4"/>
    <property type="match status" value="1"/>
</dbReference>
<keyword evidence="2 5" id="KW-0812">Transmembrane</keyword>
<dbReference type="STRING" id="1349421.OI18_09515"/>
<dbReference type="InterPro" id="IPR050768">
    <property type="entry name" value="UPF0353/GerABKA_families"/>
</dbReference>
<feature type="domain" description="VWFA" evidence="6">
    <location>
        <begin position="91"/>
        <end position="287"/>
    </location>
</feature>
<dbReference type="Pfam" id="PF07584">
    <property type="entry name" value="BatA"/>
    <property type="match status" value="1"/>
</dbReference>
<dbReference type="InterPro" id="IPR024163">
    <property type="entry name" value="Aerotolerance_reg_N"/>
</dbReference>
<keyword evidence="4 5" id="KW-0472">Membrane</keyword>
<evidence type="ECO:0000259" key="6">
    <source>
        <dbReference type="PROSITE" id="PS50234"/>
    </source>
</evidence>
<dbReference type="EMBL" id="JSVC01000010">
    <property type="protein sequence ID" value="KIC94716.1"/>
    <property type="molecule type" value="Genomic_DNA"/>
</dbReference>
<feature type="transmembrane region" description="Helical" evidence="5">
    <location>
        <begin position="55"/>
        <end position="74"/>
    </location>
</feature>
<feature type="transmembrane region" description="Helical" evidence="5">
    <location>
        <begin position="6"/>
        <end position="26"/>
    </location>
</feature>
<reference evidence="7 8" key="1">
    <citation type="submission" date="2014-11" db="EMBL/GenBank/DDBJ databases">
        <title>Genome sequence of Flavihumibacter solisilvae 3-3.</title>
        <authorList>
            <person name="Zhou G."/>
            <person name="Li M."/>
            <person name="Wang G."/>
        </authorList>
    </citation>
    <scope>NUCLEOTIDE SEQUENCE [LARGE SCALE GENOMIC DNA]</scope>
    <source>
        <strain evidence="7 8">3-3</strain>
    </source>
</reference>
<gene>
    <name evidence="7" type="ORF">OI18_09515</name>
</gene>
<dbReference type="Pfam" id="PF13519">
    <property type="entry name" value="VWA_2"/>
    <property type="match status" value="1"/>
</dbReference>
<dbReference type="InterPro" id="IPR036465">
    <property type="entry name" value="vWFA_dom_sf"/>
</dbReference>
<evidence type="ECO:0000256" key="1">
    <source>
        <dbReference type="ARBA" id="ARBA00022475"/>
    </source>
</evidence>
<comment type="caution">
    <text evidence="7">The sequence shown here is derived from an EMBL/GenBank/DDBJ whole genome shotgun (WGS) entry which is preliminary data.</text>
</comment>
<dbReference type="SMART" id="SM00327">
    <property type="entry name" value="VWA"/>
    <property type="match status" value="1"/>
</dbReference>
<keyword evidence="1" id="KW-1003">Cell membrane</keyword>
<dbReference type="InterPro" id="IPR002035">
    <property type="entry name" value="VWF_A"/>
</dbReference>
<dbReference type="Gene3D" id="3.40.50.410">
    <property type="entry name" value="von Willebrand factor, type A domain"/>
    <property type="match status" value="1"/>
</dbReference>
<keyword evidence="8" id="KW-1185">Reference proteome</keyword>
<evidence type="ECO:0000313" key="8">
    <source>
        <dbReference type="Proteomes" id="UP000031408"/>
    </source>
</evidence>
<organism evidence="7 8">
    <name type="scientific">Flavihumibacter solisilvae</name>
    <dbReference type="NCBI Taxonomy" id="1349421"/>
    <lineage>
        <taxon>Bacteria</taxon>
        <taxon>Pseudomonadati</taxon>
        <taxon>Bacteroidota</taxon>
        <taxon>Chitinophagia</taxon>
        <taxon>Chitinophagales</taxon>
        <taxon>Chitinophagaceae</taxon>
        <taxon>Flavihumibacter</taxon>
    </lineage>
</organism>
<feature type="transmembrane region" description="Helical" evidence="5">
    <location>
        <begin position="306"/>
        <end position="324"/>
    </location>
</feature>
<evidence type="ECO:0000313" key="7">
    <source>
        <dbReference type="EMBL" id="KIC94716.1"/>
    </source>
</evidence>
<sequence>MFHFENIFLLAGLAAVPVIILLYLAILRWKKKTAIKIGDPAIISGLTRNFSAQRYFIKMVLACTALVLLVVAAANPRTKGESGNVNRKGVDVMIVMDVSKSMLAQDVKPNRLEKAKQLVSLLIEDLADNRIGLIWFAGRAYLQMPLTTDVSAAKMYLQNAGPEAVPTQGTVIGEALRMAGSSFNSKEKKHKAIILISDGEDHDPEALNITRQLVESGVMINTVGIGSPEGATIFDPLTNDTKRDANGNTVISKLNEAQLRELAQQGNGVYVYLQDAGSAVKTLAEQLGSIEQKQLQDSSFIQYNTYFYYFLAVVLLLLLVELFTPERKISAA</sequence>
<accession>A0A0C1L584</accession>
<protein>
    <submittedName>
        <fullName evidence="7">von Willebrand factor A</fullName>
    </submittedName>
</protein>